<keyword evidence="7" id="KW-1185">Reference proteome</keyword>
<comment type="subcellular location">
    <subcellularLocation>
        <location evidence="1">Periplasm</location>
    </subcellularLocation>
</comment>
<dbReference type="PANTHER" id="PTHR36307">
    <property type="entry name" value="FLAGELLA BASAL BODY P-RING FORMATION PROTEIN FLGA"/>
    <property type="match status" value="1"/>
</dbReference>
<dbReference type="GO" id="GO:0044780">
    <property type="term" value="P:bacterial-type flagellum assembly"/>
    <property type="evidence" value="ECO:0007669"/>
    <property type="project" value="InterPro"/>
</dbReference>
<evidence type="ECO:0000256" key="4">
    <source>
        <dbReference type="SAM" id="SignalP"/>
    </source>
</evidence>
<keyword evidence="6" id="KW-0966">Cell projection</keyword>
<dbReference type="InterPro" id="IPR017585">
    <property type="entry name" value="SAF_FlgA"/>
</dbReference>
<comment type="caution">
    <text evidence="6">The sequence shown here is derived from an EMBL/GenBank/DDBJ whole genome shotgun (WGS) entry which is preliminary data.</text>
</comment>
<evidence type="ECO:0000256" key="3">
    <source>
        <dbReference type="ARBA" id="ARBA00022764"/>
    </source>
</evidence>
<dbReference type="GO" id="GO:0042597">
    <property type="term" value="C:periplasmic space"/>
    <property type="evidence" value="ECO:0007669"/>
    <property type="project" value="UniProtKB-SubCell"/>
</dbReference>
<name>A0A3N1VGC8_9BACT</name>
<keyword evidence="6" id="KW-0282">Flagellum</keyword>
<dbReference type="EMBL" id="RJVA01000010">
    <property type="protein sequence ID" value="ROR01896.1"/>
    <property type="molecule type" value="Genomic_DNA"/>
</dbReference>
<dbReference type="Gene3D" id="2.30.30.760">
    <property type="match status" value="1"/>
</dbReference>
<dbReference type="AlphaFoldDB" id="A0A3N1VGC8"/>
<dbReference type="SMART" id="SM00858">
    <property type="entry name" value="SAF"/>
    <property type="match status" value="1"/>
</dbReference>
<keyword evidence="6" id="KW-0969">Cilium</keyword>
<dbReference type="InterPro" id="IPR039246">
    <property type="entry name" value="Flagellar_FlgA"/>
</dbReference>
<dbReference type="RefSeq" id="WP_170161615.1">
    <property type="nucleotide sequence ID" value="NZ_RJVA01000010.1"/>
</dbReference>
<proteinExistence type="predicted"/>
<keyword evidence="2 4" id="KW-0732">Signal</keyword>
<dbReference type="InterPro" id="IPR013974">
    <property type="entry name" value="SAF"/>
</dbReference>
<dbReference type="CDD" id="cd11614">
    <property type="entry name" value="SAF_CpaB_FlgA_like"/>
    <property type="match status" value="1"/>
</dbReference>
<dbReference type="Pfam" id="PF13144">
    <property type="entry name" value="ChapFlgA"/>
    <property type="match status" value="1"/>
</dbReference>
<evidence type="ECO:0000259" key="5">
    <source>
        <dbReference type="SMART" id="SM00858"/>
    </source>
</evidence>
<keyword evidence="3" id="KW-0574">Periplasm</keyword>
<feature type="domain" description="SAF" evidence="5">
    <location>
        <begin position="214"/>
        <end position="276"/>
    </location>
</feature>
<evidence type="ECO:0000313" key="7">
    <source>
        <dbReference type="Proteomes" id="UP000276223"/>
    </source>
</evidence>
<feature type="chain" id="PRO_5018182602" evidence="4">
    <location>
        <begin position="25"/>
        <end position="339"/>
    </location>
</feature>
<gene>
    <name evidence="6" type="ORF">EDC27_1090</name>
</gene>
<evidence type="ECO:0000256" key="1">
    <source>
        <dbReference type="ARBA" id="ARBA00004418"/>
    </source>
</evidence>
<dbReference type="Gene3D" id="3.90.1210.10">
    <property type="entry name" value="Antifreeze-like/N-acetylneuraminic acid synthase C-terminal domain"/>
    <property type="match status" value="1"/>
</dbReference>
<evidence type="ECO:0000313" key="6">
    <source>
        <dbReference type="EMBL" id="ROR01896.1"/>
    </source>
</evidence>
<feature type="signal peptide" evidence="4">
    <location>
        <begin position="1"/>
        <end position="24"/>
    </location>
</feature>
<dbReference type="NCBIfam" id="TIGR03170">
    <property type="entry name" value="flgA_cterm"/>
    <property type="match status" value="1"/>
</dbReference>
<dbReference type="PANTHER" id="PTHR36307:SF1">
    <property type="entry name" value="FLAGELLA BASAL BODY P-RING FORMATION PROTEIN FLGA"/>
    <property type="match status" value="1"/>
</dbReference>
<sequence>MKGFVLALVLFGSLFGGFTAESMAEQAASSMSSTPEPSVIQVRSIVETSEETLTLYDLLDNAHALPPLWIQKFQSISLGPSPSLGSEKAVRTDHLAPYLKKVLTSLGVQTDTVYFSIPERIVLRRKAAVLEAEFIENLYRAYIDDHAPWNASEMEIRDIVISGLASIPDGHVTHEIEAPQNTSFVGVVPVTMHFFVDGQKVRSLRVAGKVLVRRTVLHASQNLRRHTILEPEHVELREITVSEPGKIYATRLEDVVGKRVVRPVRAGQPLEMAFLAKPLCVTSGKPVTILYQEGPLKLSARGESKDNGAQGDWIRVVNLASKKILKVQVLDEDTVLLKP</sequence>
<protein>
    <submittedName>
        <fullName evidence="6">Flagella basal body P-ring formation protein FlgA</fullName>
    </submittedName>
</protein>
<organism evidence="6 7">
    <name type="scientific">Desulfosoma caldarium</name>
    <dbReference type="NCBI Taxonomy" id="610254"/>
    <lineage>
        <taxon>Bacteria</taxon>
        <taxon>Pseudomonadati</taxon>
        <taxon>Thermodesulfobacteriota</taxon>
        <taxon>Syntrophobacteria</taxon>
        <taxon>Syntrophobacterales</taxon>
        <taxon>Syntrophobacteraceae</taxon>
        <taxon>Desulfosoma</taxon>
    </lineage>
</organism>
<accession>A0A3N1VGC8</accession>
<evidence type="ECO:0000256" key="2">
    <source>
        <dbReference type="ARBA" id="ARBA00022729"/>
    </source>
</evidence>
<reference evidence="6 7" key="1">
    <citation type="submission" date="2018-11" db="EMBL/GenBank/DDBJ databases">
        <title>Genomic Encyclopedia of Type Strains, Phase IV (KMG-IV): sequencing the most valuable type-strain genomes for metagenomic binning, comparative biology and taxonomic classification.</title>
        <authorList>
            <person name="Goeker M."/>
        </authorList>
    </citation>
    <scope>NUCLEOTIDE SEQUENCE [LARGE SCALE GENOMIC DNA]</scope>
    <source>
        <strain evidence="6 7">DSM 22027</strain>
    </source>
</reference>
<dbReference type="Proteomes" id="UP000276223">
    <property type="component" value="Unassembled WGS sequence"/>
</dbReference>